<dbReference type="Pfam" id="PF11750">
    <property type="entry name" value="DUF3307"/>
    <property type="match status" value="1"/>
</dbReference>
<dbReference type="EMBL" id="QFGA01000001">
    <property type="protein sequence ID" value="TEB07425.1"/>
    <property type="molecule type" value="Genomic_DNA"/>
</dbReference>
<keyword evidence="1" id="KW-0472">Membrane</keyword>
<evidence type="ECO:0008006" key="4">
    <source>
        <dbReference type="Google" id="ProtNLM"/>
    </source>
</evidence>
<dbReference type="Proteomes" id="UP000298324">
    <property type="component" value="Unassembled WGS sequence"/>
</dbReference>
<evidence type="ECO:0000256" key="1">
    <source>
        <dbReference type="SAM" id="Phobius"/>
    </source>
</evidence>
<dbReference type="InterPro" id="IPR021737">
    <property type="entry name" value="Phage_phiKZ_Orf197"/>
</dbReference>
<keyword evidence="1" id="KW-1133">Transmembrane helix</keyword>
<proteinExistence type="predicted"/>
<evidence type="ECO:0000313" key="3">
    <source>
        <dbReference type="Proteomes" id="UP000298324"/>
    </source>
</evidence>
<accession>A0A4Y7REH8</accession>
<feature type="transmembrane region" description="Helical" evidence="1">
    <location>
        <begin position="57"/>
        <end position="76"/>
    </location>
</feature>
<keyword evidence="1" id="KW-0812">Transmembrane</keyword>
<feature type="transmembrane region" description="Helical" evidence="1">
    <location>
        <begin position="150"/>
        <end position="172"/>
    </location>
</feature>
<name>A0A4Y7REH8_9FIRM</name>
<feature type="transmembrane region" description="Helical" evidence="1">
    <location>
        <begin position="207"/>
        <end position="230"/>
    </location>
</feature>
<dbReference type="AlphaFoldDB" id="A0A4Y7REH8"/>
<sequence length="272" mass="31476">MTFLYMLFLAHVLADFLFQTDRIVEEKSQLLWKGFIKHGIALFICSFFAVHFYGLKLALYLSLLITLFHLLIDFSKNYLYSKVKKKELWFSPVIFIVDQIIHLYMVILFIELFDFNIEPNILGFYSWLFPLEIGINQKEYLLRIFPINKCLITVIAYLYITLGGAILTRMVIDWIFPKKNQGVIDGCLIIKPSNHIGKYIGIFERTIILTLVLYGSYSAVAFVLTAKSIARFNELKNKDFAEYYLIGTLVSLLIAIGGGLLLQSILPVFDYE</sequence>
<feature type="transmembrane region" description="Helical" evidence="1">
    <location>
        <begin position="242"/>
        <end position="266"/>
    </location>
</feature>
<reference evidence="2 3" key="1">
    <citation type="journal article" date="2018" name="Environ. Microbiol.">
        <title>Novel energy conservation strategies and behaviour of Pelotomaculum schinkii driving syntrophic propionate catabolism.</title>
        <authorList>
            <person name="Hidalgo-Ahumada C.A.P."/>
            <person name="Nobu M.K."/>
            <person name="Narihiro T."/>
            <person name="Tamaki H."/>
            <person name="Liu W.T."/>
            <person name="Kamagata Y."/>
            <person name="Stams A.J.M."/>
            <person name="Imachi H."/>
            <person name="Sousa D.Z."/>
        </authorList>
    </citation>
    <scope>NUCLEOTIDE SEQUENCE [LARGE SCALE GENOMIC DNA]</scope>
    <source>
        <strain evidence="2 3">HH</strain>
    </source>
</reference>
<evidence type="ECO:0000313" key="2">
    <source>
        <dbReference type="EMBL" id="TEB07425.1"/>
    </source>
</evidence>
<organism evidence="2 3">
    <name type="scientific">Pelotomaculum schinkii</name>
    <dbReference type="NCBI Taxonomy" id="78350"/>
    <lineage>
        <taxon>Bacteria</taxon>
        <taxon>Bacillati</taxon>
        <taxon>Bacillota</taxon>
        <taxon>Clostridia</taxon>
        <taxon>Eubacteriales</taxon>
        <taxon>Desulfotomaculaceae</taxon>
        <taxon>Pelotomaculum</taxon>
    </lineage>
</organism>
<protein>
    <recommendedName>
        <fullName evidence="4">DUF3307 domain-containing protein</fullName>
    </recommendedName>
</protein>
<comment type="caution">
    <text evidence="2">The sequence shown here is derived from an EMBL/GenBank/DDBJ whole genome shotgun (WGS) entry which is preliminary data.</text>
</comment>
<feature type="transmembrane region" description="Helical" evidence="1">
    <location>
        <begin position="88"/>
        <end position="110"/>
    </location>
</feature>
<dbReference type="RefSeq" id="WP_190239322.1">
    <property type="nucleotide sequence ID" value="NZ_QFGA01000001.1"/>
</dbReference>
<keyword evidence="3" id="KW-1185">Reference proteome</keyword>
<gene>
    <name evidence="2" type="ORF">Psch_00978</name>
</gene>